<accession>A0A2A2K6P4</accession>
<evidence type="ECO:0000256" key="3">
    <source>
        <dbReference type="ARBA" id="ARBA00022912"/>
    </source>
</evidence>
<dbReference type="PROSITE" id="PS00383">
    <property type="entry name" value="TYR_PHOSPHATASE_1"/>
    <property type="match status" value="1"/>
</dbReference>
<dbReference type="PANTHER" id="PTHR45948">
    <property type="entry name" value="DUAL SPECIFICITY PROTEIN PHOSPHATASE DDB_G0269404-RELATED"/>
    <property type="match status" value="1"/>
</dbReference>
<evidence type="ECO:0000259" key="6">
    <source>
        <dbReference type="PROSITE" id="PS50054"/>
    </source>
</evidence>
<dbReference type="GO" id="GO:0007165">
    <property type="term" value="P:signal transduction"/>
    <property type="evidence" value="ECO:0007669"/>
    <property type="project" value="TreeGrafter"/>
</dbReference>
<keyword evidence="2" id="KW-0378">Hydrolase</keyword>
<dbReference type="GO" id="GO:0005829">
    <property type="term" value="C:cytosol"/>
    <property type="evidence" value="ECO:0007669"/>
    <property type="project" value="TreeGrafter"/>
</dbReference>
<protein>
    <recommendedName>
        <fullName evidence="10">Protein-tyrosine-phosphatase</fullName>
    </recommendedName>
</protein>
<dbReference type="InterPro" id="IPR000387">
    <property type="entry name" value="Tyr_Pase_dom"/>
</dbReference>
<reference evidence="8 9" key="1">
    <citation type="journal article" date="2017" name="Curr. Biol.">
        <title>Genome architecture and evolution of a unichromosomal asexual nematode.</title>
        <authorList>
            <person name="Fradin H."/>
            <person name="Zegar C."/>
            <person name="Gutwein M."/>
            <person name="Lucas J."/>
            <person name="Kovtun M."/>
            <person name="Corcoran D."/>
            <person name="Baugh L.R."/>
            <person name="Kiontke K."/>
            <person name="Gunsalus K."/>
            <person name="Fitch D.H."/>
            <person name="Piano F."/>
        </authorList>
    </citation>
    <scope>NUCLEOTIDE SEQUENCE [LARGE SCALE GENOMIC DNA]</scope>
    <source>
        <strain evidence="8">PF1309</strain>
    </source>
</reference>
<dbReference type="InterPro" id="IPR016130">
    <property type="entry name" value="Tyr_Pase_AS"/>
</dbReference>
<dbReference type="GO" id="GO:0004722">
    <property type="term" value="F:protein serine/threonine phosphatase activity"/>
    <property type="evidence" value="ECO:0007669"/>
    <property type="project" value="UniProtKB-EC"/>
</dbReference>
<dbReference type="SUPFAM" id="SSF52799">
    <property type="entry name" value="(Phosphotyrosine protein) phosphatases II"/>
    <property type="match status" value="1"/>
</dbReference>
<comment type="caution">
    <text evidence="8">The sequence shown here is derived from an EMBL/GenBank/DDBJ whole genome shotgun (WGS) entry which is preliminary data.</text>
</comment>
<evidence type="ECO:0000256" key="1">
    <source>
        <dbReference type="ARBA" id="ARBA00008601"/>
    </source>
</evidence>
<comment type="catalytic activity">
    <reaction evidence="4">
        <text>O-phospho-L-seryl-[protein] + H2O = L-seryl-[protein] + phosphate</text>
        <dbReference type="Rhea" id="RHEA:20629"/>
        <dbReference type="Rhea" id="RHEA-COMP:9863"/>
        <dbReference type="Rhea" id="RHEA-COMP:11604"/>
        <dbReference type="ChEBI" id="CHEBI:15377"/>
        <dbReference type="ChEBI" id="CHEBI:29999"/>
        <dbReference type="ChEBI" id="CHEBI:43474"/>
        <dbReference type="ChEBI" id="CHEBI:83421"/>
        <dbReference type="EC" id="3.1.3.16"/>
    </reaction>
</comment>
<evidence type="ECO:0000256" key="4">
    <source>
        <dbReference type="ARBA" id="ARBA00047761"/>
    </source>
</evidence>
<dbReference type="SMART" id="SM00404">
    <property type="entry name" value="PTPc_motif"/>
    <property type="match status" value="1"/>
</dbReference>
<evidence type="ECO:0000256" key="2">
    <source>
        <dbReference type="ARBA" id="ARBA00022801"/>
    </source>
</evidence>
<dbReference type="InterPro" id="IPR020422">
    <property type="entry name" value="TYR_PHOSPHATASE_DUAL_dom"/>
</dbReference>
<evidence type="ECO:0000313" key="8">
    <source>
        <dbReference type="EMBL" id="PAV69571.1"/>
    </source>
</evidence>
<comment type="similarity">
    <text evidence="1">Belongs to the protein-tyrosine phosphatase family. Non-receptor class dual specificity subfamily.</text>
</comment>
<keyword evidence="3" id="KW-0904">Protein phosphatase</keyword>
<keyword evidence="9" id="KW-1185">Reference proteome</keyword>
<dbReference type="PANTHER" id="PTHR45948:SF2">
    <property type="entry name" value="DUAL SPECIFICITY PROTEIN PHOSPHATASE"/>
    <property type="match status" value="1"/>
</dbReference>
<comment type="catalytic activity">
    <reaction evidence="5">
        <text>O-phospho-L-threonyl-[protein] + H2O = L-threonyl-[protein] + phosphate</text>
        <dbReference type="Rhea" id="RHEA:47004"/>
        <dbReference type="Rhea" id="RHEA-COMP:11060"/>
        <dbReference type="Rhea" id="RHEA-COMP:11605"/>
        <dbReference type="ChEBI" id="CHEBI:15377"/>
        <dbReference type="ChEBI" id="CHEBI:30013"/>
        <dbReference type="ChEBI" id="CHEBI:43474"/>
        <dbReference type="ChEBI" id="CHEBI:61977"/>
        <dbReference type="EC" id="3.1.3.16"/>
    </reaction>
</comment>
<evidence type="ECO:0000259" key="7">
    <source>
        <dbReference type="PROSITE" id="PS50056"/>
    </source>
</evidence>
<feature type="domain" description="Tyrosine-protein phosphatase" evidence="6">
    <location>
        <begin position="30"/>
        <end position="172"/>
    </location>
</feature>
<evidence type="ECO:0008006" key="10">
    <source>
        <dbReference type="Google" id="ProtNLM"/>
    </source>
</evidence>
<dbReference type="Proteomes" id="UP000218231">
    <property type="component" value="Unassembled WGS sequence"/>
</dbReference>
<dbReference type="InterPro" id="IPR029021">
    <property type="entry name" value="Prot-tyrosine_phosphatase-like"/>
</dbReference>
<dbReference type="GO" id="GO:0004725">
    <property type="term" value="F:protein tyrosine phosphatase activity"/>
    <property type="evidence" value="ECO:0007669"/>
    <property type="project" value="TreeGrafter"/>
</dbReference>
<dbReference type="SMART" id="SM00195">
    <property type="entry name" value="DSPc"/>
    <property type="match status" value="1"/>
</dbReference>
<organism evidence="8 9">
    <name type="scientific">Diploscapter pachys</name>
    <dbReference type="NCBI Taxonomy" id="2018661"/>
    <lineage>
        <taxon>Eukaryota</taxon>
        <taxon>Metazoa</taxon>
        <taxon>Ecdysozoa</taxon>
        <taxon>Nematoda</taxon>
        <taxon>Chromadorea</taxon>
        <taxon>Rhabditida</taxon>
        <taxon>Rhabditina</taxon>
        <taxon>Rhabditomorpha</taxon>
        <taxon>Rhabditoidea</taxon>
        <taxon>Rhabditidae</taxon>
        <taxon>Diploscapter</taxon>
    </lineage>
</organism>
<dbReference type="Gene3D" id="3.90.190.10">
    <property type="entry name" value="Protein tyrosine phosphatase superfamily"/>
    <property type="match status" value="1"/>
</dbReference>
<dbReference type="OrthoDB" id="9979246at2759"/>
<evidence type="ECO:0000256" key="5">
    <source>
        <dbReference type="ARBA" id="ARBA00048336"/>
    </source>
</evidence>
<dbReference type="InterPro" id="IPR003595">
    <property type="entry name" value="Tyr_Pase_cat"/>
</dbReference>
<dbReference type="Pfam" id="PF00782">
    <property type="entry name" value="DSPc"/>
    <property type="match status" value="1"/>
</dbReference>
<dbReference type="AlphaFoldDB" id="A0A2A2K6P4"/>
<proteinExistence type="inferred from homology"/>
<name>A0A2A2K6P4_9BILA</name>
<sequence length="209" mass="24128">MNPSASSITDSLDLSQIQNLARFRRRLGTEMSEILPNLYLGSLRDATDDEQLRKYKIKAIVGVHDMMNNHPRHEQLLVYRIKLSDCASENIATHFFDAIKFIHQCRIRNEAVMVHCLAGVSRSATIVTAYVMAVCDISYNHAISYVSSKRPVVNPNFGFRMQLCKYRDKVIDILEGDYHTYDDFSMFMRIVQNYAHYLEKIGTRNVRAI</sequence>
<dbReference type="STRING" id="2018661.A0A2A2K6P4"/>
<dbReference type="InterPro" id="IPR000340">
    <property type="entry name" value="Dual-sp_phosphatase_cat-dom"/>
</dbReference>
<evidence type="ECO:0000313" key="9">
    <source>
        <dbReference type="Proteomes" id="UP000218231"/>
    </source>
</evidence>
<dbReference type="PROSITE" id="PS50056">
    <property type="entry name" value="TYR_PHOSPHATASE_2"/>
    <property type="match status" value="1"/>
</dbReference>
<feature type="domain" description="Tyrosine specific protein phosphatases" evidence="7">
    <location>
        <begin position="93"/>
        <end position="151"/>
    </location>
</feature>
<dbReference type="PROSITE" id="PS50054">
    <property type="entry name" value="TYR_PHOSPHATASE_DUAL"/>
    <property type="match status" value="1"/>
</dbReference>
<gene>
    <name evidence="8" type="ORF">WR25_02076</name>
</gene>
<dbReference type="EMBL" id="LIAE01009485">
    <property type="protein sequence ID" value="PAV69571.1"/>
    <property type="molecule type" value="Genomic_DNA"/>
</dbReference>